<feature type="region of interest" description="Disordered" evidence="1">
    <location>
        <begin position="79"/>
        <end position="120"/>
    </location>
</feature>
<dbReference type="EMBL" id="CP041186">
    <property type="protein sequence ID" value="QDG53524.1"/>
    <property type="molecule type" value="Genomic_DNA"/>
</dbReference>
<feature type="compositionally biased region" description="Low complexity" evidence="1">
    <location>
        <begin position="79"/>
        <end position="97"/>
    </location>
</feature>
<name>A0A4Y6PYW4_PERCE</name>
<dbReference type="RefSeq" id="WP_141199978.1">
    <property type="nucleotide sequence ID" value="NZ_CP041186.1"/>
</dbReference>
<dbReference type="AlphaFoldDB" id="A0A4Y6PYW4"/>
<organism evidence="2 3">
    <name type="scientific">Persicimonas caeni</name>
    <dbReference type="NCBI Taxonomy" id="2292766"/>
    <lineage>
        <taxon>Bacteria</taxon>
        <taxon>Deltaproteobacteria</taxon>
        <taxon>Bradymonadales</taxon>
        <taxon>Bradymonadaceae</taxon>
        <taxon>Persicimonas</taxon>
    </lineage>
</organism>
<proteinExistence type="predicted"/>
<accession>A0A5B8Y9T4</accession>
<reference evidence="2 3" key="1">
    <citation type="submission" date="2019-06" db="EMBL/GenBank/DDBJ databases">
        <title>Persicimonas caeni gen. nov., sp. nov., a predatory bacterium isolated from solar saltern.</title>
        <authorList>
            <person name="Wang S."/>
        </authorList>
    </citation>
    <scope>NUCLEOTIDE SEQUENCE [LARGE SCALE GENOMIC DNA]</scope>
    <source>
        <strain evidence="2 3">YN101</strain>
    </source>
</reference>
<protein>
    <submittedName>
        <fullName evidence="2">Uncharacterized protein</fullName>
    </submittedName>
</protein>
<evidence type="ECO:0000313" key="2">
    <source>
        <dbReference type="EMBL" id="QDG53524.1"/>
    </source>
</evidence>
<sequence length="120" mass="13685">MIKLVVKTPNDGELQTICTREYNEASFVMPEPRNVLSIPNEEGEDETRYYVENVIHHLADDQPELQLVVRDEEEVLRQVRQQRQQQMRQMQQLQQSQGGQGGGNPFSKGGNSGNNSPFSL</sequence>
<keyword evidence="3" id="KW-1185">Reference proteome</keyword>
<gene>
    <name evidence="2" type="ORF">FIV42_23100</name>
</gene>
<evidence type="ECO:0000256" key="1">
    <source>
        <dbReference type="SAM" id="MobiDB-lite"/>
    </source>
</evidence>
<dbReference type="Proteomes" id="UP000315995">
    <property type="component" value="Chromosome"/>
</dbReference>
<accession>A0A4Y6PYW4</accession>
<evidence type="ECO:0000313" key="3">
    <source>
        <dbReference type="Proteomes" id="UP000315995"/>
    </source>
</evidence>